<dbReference type="Gramene" id="TVU45214">
    <property type="protein sequence ID" value="TVU45214"/>
    <property type="gene ID" value="EJB05_04690"/>
</dbReference>
<reference evidence="1 2" key="1">
    <citation type="journal article" date="2019" name="Sci. Rep.">
        <title>A high-quality genome of Eragrostis curvula grass provides insights into Poaceae evolution and supports new strategies to enhance forage quality.</title>
        <authorList>
            <person name="Carballo J."/>
            <person name="Santos B.A.C.M."/>
            <person name="Zappacosta D."/>
            <person name="Garbus I."/>
            <person name="Selva J.P."/>
            <person name="Gallo C.A."/>
            <person name="Diaz A."/>
            <person name="Albertini E."/>
            <person name="Caccamo M."/>
            <person name="Echenique V."/>
        </authorList>
    </citation>
    <scope>NUCLEOTIDE SEQUENCE [LARGE SCALE GENOMIC DNA]</scope>
    <source>
        <strain evidence="2">cv. Victoria</strain>
        <tissue evidence="1">Leaf</tissue>
    </source>
</reference>
<dbReference type="Proteomes" id="UP000324897">
    <property type="component" value="Chromosome 5"/>
</dbReference>
<dbReference type="EMBL" id="RWGY01000004">
    <property type="protein sequence ID" value="TVU45214.1"/>
    <property type="molecule type" value="Genomic_DNA"/>
</dbReference>
<protein>
    <submittedName>
        <fullName evidence="1">Uncharacterized protein</fullName>
    </submittedName>
</protein>
<gene>
    <name evidence="1" type="ORF">EJB05_04690</name>
</gene>
<accession>A0A5J9WD15</accession>
<organism evidence="1 2">
    <name type="scientific">Eragrostis curvula</name>
    <name type="common">weeping love grass</name>
    <dbReference type="NCBI Taxonomy" id="38414"/>
    <lineage>
        <taxon>Eukaryota</taxon>
        <taxon>Viridiplantae</taxon>
        <taxon>Streptophyta</taxon>
        <taxon>Embryophyta</taxon>
        <taxon>Tracheophyta</taxon>
        <taxon>Spermatophyta</taxon>
        <taxon>Magnoliopsida</taxon>
        <taxon>Liliopsida</taxon>
        <taxon>Poales</taxon>
        <taxon>Poaceae</taxon>
        <taxon>PACMAD clade</taxon>
        <taxon>Chloridoideae</taxon>
        <taxon>Eragrostideae</taxon>
        <taxon>Eragrostidinae</taxon>
        <taxon>Eragrostis</taxon>
    </lineage>
</organism>
<keyword evidence="2" id="KW-1185">Reference proteome</keyword>
<comment type="caution">
    <text evidence="1">The sequence shown here is derived from an EMBL/GenBank/DDBJ whole genome shotgun (WGS) entry which is preliminary data.</text>
</comment>
<evidence type="ECO:0000313" key="2">
    <source>
        <dbReference type="Proteomes" id="UP000324897"/>
    </source>
</evidence>
<sequence length="212" mass="23028">MGQGGWLQARSNAGGAALPCWAPGRSARVAPASTTARLHRRAVEAPRLGWAWSHHWPLPTFGCLFAAPWVQPPVPRPYCAGVVALAMASVWASSLVCDQCGSDSSRDGVRLGGPAASPASSCAAGSRVSIRREHEGLIRWFWEPSPDLQESGYWETDFLQLARSAVTWEKNAQAGQHGEAHGLDALFEDECHQNKTEHALTVIWFLFPSTMK</sequence>
<name>A0A5J9WD15_9POAL</name>
<dbReference type="AlphaFoldDB" id="A0A5J9WD15"/>
<proteinExistence type="predicted"/>
<evidence type="ECO:0000313" key="1">
    <source>
        <dbReference type="EMBL" id="TVU45214.1"/>
    </source>
</evidence>